<keyword evidence="2" id="KW-1185">Reference proteome</keyword>
<evidence type="ECO:0000313" key="2">
    <source>
        <dbReference type="Proteomes" id="UP000789920"/>
    </source>
</evidence>
<accession>A0ACA9Q8C2</accession>
<feature type="non-terminal residue" evidence="1">
    <location>
        <position position="1"/>
    </location>
</feature>
<comment type="caution">
    <text evidence="1">The sequence shown here is derived from an EMBL/GenBank/DDBJ whole genome shotgun (WGS) entry which is preliminary data.</text>
</comment>
<name>A0ACA9Q8C2_9GLOM</name>
<proteinExistence type="predicted"/>
<organism evidence="1 2">
    <name type="scientific">Racocetra persica</name>
    <dbReference type="NCBI Taxonomy" id="160502"/>
    <lineage>
        <taxon>Eukaryota</taxon>
        <taxon>Fungi</taxon>
        <taxon>Fungi incertae sedis</taxon>
        <taxon>Mucoromycota</taxon>
        <taxon>Glomeromycotina</taxon>
        <taxon>Glomeromycetes</taxon>
        <taxon>Diversisporales</taxon>
        <taxon>Gigasporaceae</taxon>
        <taxon>Racocetra</taxon>
    </lineage>
</organism>
<protein>
    <submittedName>
        <fullName evidence="1">8494_t:CDS:1</fullName>
    </submittedName>
</protein>
<sequence>YLQSLQDAYYALANKAIRLLDITLKYLNTNGEVAWLKCWKSIKKLARWSQISNSLTHYHSFTFSDTLHLAILMLFILYYFLLLLYLKAEIIEYLKNVYKLTRNDHTIIKLIEL</sequence>
<dbReference type="Proteomes" id="UP000789920">
    <property type="component" value="Unassembled WGS sequence"/>
</dbReference>
<evidence type="ECO:0000313" key="1">
    <source>
        <dbReference type="EMBL" id="CAG8738479.1"/>
    </source>
</evidence>
<reference evidence="1" key="1">
    <citation type="submission" date="2021-06" db="EMBL/GenBank/DDBJ databases">
        <authorList>
            <person name="Kallberg Y."/>
            <person name="Tangrot J."/>
            <person name="Rosling A."/>
        </authorList>
    </citation>
    <scope>NUCLEOTIDE SEQUENCE</scope>
    <source>
        <strain evidence="1">MA461A</strain>
    </source>
</reference>
<dbReference type="EMBL" id="CAJVQC010028072">
    <property type="protein sequence ID" value="CAG8738479.1"/>
    <property type="molecule type" value="Genomic_DNA"/>
</dbReference>
<gene>
    <name evidence="1" type="ORF">RPERSI_LOCUS12913</name>
</gene>